<accession>A0A972G3Q9</accession>
<dbReference type="NCBIfam" id="TIGR03508">
    <property type="entry name" value="decahem_SO"/>
    <property type="match status" value="1"/>
</dbReference>
<feature type="domain" description="Cytochrome c-type protein NrfB-like" evidence="3">
    <location>
        <begin position="66"/>
        <end position="146"/>
    </location>
</feature>
<gene>
    <name evidence="4" type="ORF">HC757_16000</name>
</gene>
<keyword evidence="1" id="KW-0732">Signal</keyword>
<dbReference type="Gene3D" id="1.10.287.3080">
    <property type="match status" value="1"/>
</dbReference>
<dbReference type="Gene3D" id="3.90.10.10">
    <property type="entry name" value="Cytochrome C3"/>
    <property type="match status" value="2"/>
</dbReference>
<sequence length="305" mass="33129">MADAAEPQASPVSTLELKQAADYSKDGADTCLGCHDEDSAFPVLSIFKTKHGSRTDPHSPLAQYQCESCHGPVGEHGKKRLRKGENREAMITFTRGNEIPVAEKNAICSSCHEQLDKRHWAGSSHQTGEVACSDCHKIHVKEDPIRLKQLQVQVCGSCHQAEKLASKRFSTHPLEYGQMGCTDCHSPHGSNADKLLVADTINDTCFGCHAEKRGPFAWEHEPASENCALCHNPHGSNQPAMLTQKVPFLCQNCHSSAGHPSLAQDSSRLSTPYASSSALLLGRSCTNCHSSIHGSNHPSGSRFQR</sequence>
<dbReference type="AlphaFoldDB" id="A0A972G3Q9"/>
<dbReference type="PANTHER" id="PTHR35038">
    <property type="entry name" value="DISSIMILATORY SULFITE REDUCTASE SIRA"/>
    <property type="match status" value="1"/>
</dbReference>
<dbReference type="Pfam" id="PF09699">
    <property type="entry name" value="Paired_CXXCH_1"/>
    <property type="match status" value="2"/>
</dbReference>
<proteinExistence type="predicted"/>
<feature type="domain" description="Doubled CXXCH motif" evidence="2">
    <location>
        <begin position="178"/>
        <end position="213"/>
    </location>
</feature>
<dbReference type="InterPro" id="IPR053875">
    <property type="entry name" value="Cytochrom_c_NrfB-like_dom"/>
</dbReference>
<comment type="caution">
    <text evidence="4">The sequence shown here is derived from an EMBL/GenBank/DDBJ whole genome shotgun (WGS) entry which is preliminary data.</text>
</comment>
<dbReference type="InterPro" id="IPR010177">
    <property type="entry name" value="Paired_CXXCH_1"/>
</dbReference>
<dbReference type="InterPro" id="IPR036280">
    <property type="entry name" value="Multihaem_cyt_sf"/>
</dbReference>
<name>A0A972G3Q9_9GAMM</name>
<dbReference type="NCBIfam" id="TIGR01905">
    <property type="entry name" value="paired_CXXCH_1"/>
    <property type="match status" value="2"/>
</dbReference>
<evidence type="ECO:0000313" key="4">
    <source>
        <dbReference type="EMBL" id="NMH66659.1"/>
    </source>
</evidence>
<keyword evidence="5" id="KW-1185">Reference proteome</keyword>
<dbReference type="Pfam" id="PF22678">
    <property type="entry name" value="Cytochrom_c_NrfB-like"/>
    <property type="match status" value="1"/>
</dbReference>
<feature type="domain" description="Doubled CXXCH motif" evidence="2">
    <location>
        <begin position="220"/>
        <end position="257"/>
    </location>
</feature>
<dbReference type="InterPro" id="IPR020015">
    <property type="entry name" value="Decahaem_cyt-c_DmsE"/>
</dbReference>
<reference evidence="4" key="1">
    <citation type="submission" date="2020-04" db="EMBL/GenBank/DDBJ databases">
        <title>Description of Shewanella salipaludis sp. nov., isolated from a salt marsh.</title>
        <authorList>
            <person name="Park S."/>
            <person name="Yoon J.-H."/>
        </authorList>
    </citation>
    <scope>NUCLEOTIDE SEQUENCE</scope>
    <source>
        <strain evidence="4">SHSM-M6</strain>
    </source>
</reference>
<dbReference type="GO" id="GO:0016491">
    <property type="term" value="F:oxidoreductase activity"/>
    <property type="evidence" value="ECO:0007669"/>
    <property type="project" value="TreeGrafter"/>
</dbReference>
<dbReference type="EMBL" id="JAAXYH010000014">
    <property type="protein sequence ID" value="NMH66659.1"/>
    <property type="molecule type" value="Genomic_DNA"/>
</dbReference>
<protein>
    <submittedName>
        <fullName evidence="4">DmsE family decaheme c-type cytochrome</fullName>
    </submittedName>
</protein>
<dbReference type="PANTHER" id="PTHR35038:SF6">
    <property type="entry name" value="SURFACE LOCALIZED DECAHEME CYTOCHROME C LIPOPROTEIN"/>
    <property type="match status" value="1"/>
</dbReference>
<dbReference type="Proteomes" id="UP000737113">
    <property type="component" value="Unassembled WGS sequence"/>
</dbReference>
<organism evidence="4 5">
    <name type="scientific">Shewanella salipaludis</name>
    <dbReference type="NCBI Taxonomy" id="2723052"/>
    <lineage>
        <taxon>Bacteria</taxon>
        <taxon>Pseudomonadati</taxon>
        <taxon>Pseudomonadota</taxon>
        <taxon>Gammaproteobacteria</taxon>
        <taxon>Alteromonadales</taxon>
        <taxon>Shewanellaceae</taxon>
        <taxon>Shewanella</taxon>
    </lineage>
</organism>
<dbReference type="InterPro" id="IPR051829">
    <property type="entry name" value="Multiheme_Cytochr_ET"/>
</dbReference>
<evidence type="ECO:0000313" key="5">
    <source>
        <dbReference type="Proteomes" id="UP000737113"/>
    </source>
</evidence>
<dbReference type="RefSeq" id="WP_169565380.1">
    <property type="nucleotide sequence ID" value="NZ_JAAXYH010000014.1"/>
</dbReference>
<evidence type="ECO:0000259" key="3">
    <source>
        <dbReference type="Pfam" id="PF22678"/>
    </source>
</evidence>
<evidence type="ECO:0000259" key="2">
    <source>
        <dbReference type="Pfam" id="PF09699"/>
    </source>
</evidence>
<evidence type="ECO:0000256" key="1">
    <source>
        <dbReference type="ARBA" id="ARBA00022729"/>
    </source>
</evidence>
<dbReference type="SUPFAM" id="SSF48695">
    <property type="entry name" value="Multiheme cytochromes"/>
    <property type="match status" value="1"/>
</dbReference>